<keyword evidence="3" id="KW-1185">Reference proteome</keyword>
<proteinExistence type="predicted"/>
<feature type="transmembrane region" description="Helical" evidence="1">
    <location>
        <begin position="174"/>
        <end position="202"/>
    </location>
</feature>
<keyword evidence="1" id="KW-1133">Transmembrane helix</keyword>
<accession>A0A511YT98</accession>
<evidence type="ECO:0000256" key="1">
    <source>
        <dbReference type="SAM" id="Phobius"/>
    </source>
</evidence>
<evidence type="ECO:0000313" key="2">
    <source>
        <dbReference type="EMBL" id="GEN78415.1"/>
    </source>
</evidence>
<feature type="transmembrane region" description="Helical" evidence="1">
    <location>
        <begin position="40"/>
        <end position="61"/>
    </location>
</feature>
<evidence type="ECO:0008006" key="4">
    <source>
        <dbReference type="Google" id="ProtNLM"/>
    </source>
</evidence>
<dbReference type="Gene3D" id="1.20.120.1760">
    <property type="match status" value="1"/>
</dbReference>
<gene>
    <name evidence="2" type="ORF">AFE02nite_01490</name>
</gene>
<dbReference type="EMBL" id="BJYK01000001">
    <property type="protein sequence ID" value="GEN78415.1"/>
    <property type="molecule type" value="Genomic_DNA"/>
</dbReference>
<dbReference type="InterPro" id="IPR043130">
    <property type="entry name" value="CDP-OH_PTrfase_TM_dom"/>
</dbReference>
<protein>
    <recommendedName>
        <fullName evidence="4">CDP-alcohol phosphatidyltransferase</fullName>
    </recommendedName>
</protein>
<organism evidence="2 3">
    <name type="scientific">Actinotalea fermentans</name>
    <dbReference type="NCBI Taxonomy" id="43671"/>
    <lineage>
        <taxon>Bacteria</taxon>
        <taxon>Bacillati</taxon>
        <taxon>Actinomycetota</taxon>
        <taxon>Actinomycetes</taxon>
        <taxon>Micrococcales</taxon>
        <taxon>Cellulomonadaceae</taxon>
        <taxon>Actinotalea</taxon>
    </lineage>
</organism>
<evidence type="ECO:0000313" key="3">
    <source>
        <dbReference type="Proteomes" id="UP000321484"/>
    </source>
</evidence>
<keyword evidence="1" id="KW-0812">Transmembrane</keyword>
<comment type="caution">
    <text evidence="2">The sequence shown here is derived from an EMBL/GenBank/DDBJ whole genome shotgun (WGS) entry which is preliminary data.</text>
</comment>
<dbReference type="Proteomes" id="UP000321484">
    <property type="component" value="Unassembled WGS sequence"/>
</dbReference>
<name>A0A511YT98_9CELL</name>
<dbReference type="AlphaFoldDB" id="A0A511YT98"/>
<keyword evidence="1" id="KW-0472">Membrane</keyword>
<feature type="transmembrane region" description="Helical" evidence="1">
    <location>
        <begin position="133"/>
        <end position="154"/>
    </location>
</feature>
<sequence>MRQSLAWAPMRGLYALKPWYTRRLGVIVRAAVARGVSPDVFTVVGVVAGAGAGAAVALGWWPVALVLLVARLGGANLDGAVARAQGTSRPWGFVLNELGDRASDLAMFAGLVVLAARTGAPADDAWWAWGDPVVWALVAAAAATLPTFASLALAGAGGTRLNGGPFGKTERCAVVVVATALPAAIPAACALVVVGSCATAAARLAHGRRQLVAAA</sequence>
<reference evidence="2 3" key="1">
    <citation type="submission" date="2019-07" db="EMBL/GenBank/DDBJ databases">
        <title>Whole genome shotgun sequence of Actinotalea fermentans NBRC 105374.</title>
        <authorList>
            <person name="Hosoyama A."/>
            <person name="Uohara A."/>
            <person name="Ohji S."/>
            <person name="Ichikawa N."/>
        </authorList>
    </citation>
    <scope>NUCLEOTIDE SEQUENCE [LARGE SCALE GENOMIC DNA]</scope>
    <source>
        <strain evidence="2 3">NBRC 105374</strain>
    </source>
</reference>